<name>A0ABW1R7E3_9LACO</name>
<keyword evidence="2 4" id="KW-0067">ATP-binding</keyword>
<dbReference type="Proteomes" id="UP001596253">
    <property type="component" value="Unassembled WGS sequence"/>
</dbReference>
<dbReference type="PROSITE" id="PS50893">
    <property type="entry name" value="ABC_TRANSPORTER_2"/>
    <property type="match status" value="1"/>
</dbReference>
<accession>A0ABW1R7E3</accession>
<dbReference type="Gene3D" id="3.40.50.300">
    <property type="entry name" value="P-loop containing nucleotide triphosphate hydrolases"/>
    <property type="match status" value="1"/>
</dbReference>
<dbReference type="CDD" id="cd03263">
    <property type="entry name" value="ABC_subfamily_A"/>
    <property type="match status" value="1"/>
</dbReference>
<feature type="domain" description="ABC transporter" evidence="3">
    <location>
        <begin position="6"/>
        <end position="233"/>
    </location>
</feature>
<dbReference type="InterPro" id="IPR017871">
    <property type="entry name" value="ABC_transporter-like_CS"/>
</dbReference>
<dbReference type="PANTHER" id="PTHR43038:SF3">
    <property type="entry name" value="ABC TRANSPORTER G FAMILY MEMBER 20 ISOFORM X1"/>
    <property type="match status" value="1"/>
</dbReference>
<protein>
    <submittedName>
        <fullName evidence="4">ABC transporter ATP-binding protein</fullName>
    </submittedName>
</protein>
<dbReference type="Pfam" id="PF00005">
    <property type="entry name" value="ABC_tran"/>
    <property type="match status" value="1"/>
</dbReference>
<keyword evidence="1" id="KW-0547">Nucleotide-binding</keyword>
<dbReference type="SUPFAM" id="SSF52540">
    <property type="entry name" value="P-loop containing nucleoside triphosphate hydrolases"/>
    <property type="match status" value="1"/>
</dbReference>
<proteinExistence type="predicted"/>
<reference evidence="5" key="1">
    <citation type="journal article" date="2019" name="Int. J. Syst. Evol. Microbiol.">
        <title>The Global Catalogue of Microorganisms (GCM) 10K type strain sequencing project: providing services to taxonomists for standard genome sequencing and annotation.</title>
        <authorList>
            <consortium name="The Broad Institute Genomics Platform"/>
            <consortium name="The Broad Institute Genome Sequencing Center for Infectious Disease"/>
            <person name="Wu L."/>
            <person name="Ma J."/>
        </authorList>
    </citation>
    <scope>NUCLEOTIDE SEQUENCE [LARGE SCALE GENOMIC DNA]</scope>
    <source>
        <strain evidence="5">CCM 8932</strain>
    </source>
</reference>
<evidence type="ECO:0000256" key="2">
    <source>
        <dbReference type="ARBA" id="ARBA00022840"/>
    </source>
</evidence>
<dbReference type="InterPro" id="IPR027417">
    <property type="entry name" value="P-loop_NTPase"/>
</dbReference>
<dbReference type="InterPro" id="IPR003439">
    <property type="entry name" value="ABC_transporter-like_ATP-bd"/>
</dbReference>
<evidence type="ECO:0000259" key="3">
    <source>
        <dbReference type="PROSITE" id="PS50893"/>
    </source>
</evidence>
<dbReference type="EMBL" id="JBHSSD010000036">
    <property type="protein sequence ID" value="MFC6164686.1"/>
    <property type="molecule type" value="Genomic_DNA"/>
</dbReference>
<dbReference type="GO" id="GO:0005524">
    <property type="term" value="F:ATP binding"/>
    <property type="evidence" value="ECO:0007669"/>
    <property type="project" value="UniProtKB-KW"/>
</dbReference>
<evidence type="ECO:0000313" key="5">
    <source>
        <dbReference type="Proteomes" id="UP001596253"/>
    </source>
</evidence>
<dbReference type="InterPro" id="IPR003593">
    <property type="entry name" value="AAA+_ATPase"/>
</dbReference>
<evidence type="ECO:0000313" key="4">
    <source>
        <dbReference type="EMBL" id="MFC6164686.1"/>
    </source>
</evidence>
<comment type="caution">
    <text evidence="4">The sequence shown here is derived from an EMBL/GenBank/DDBJ whole genome shotgun (WGS) entry which is preliminary data.</text>
</comment>
<keyword evidence="5" id="KW-1185">Reference proteome</keyword>
<gene>
    <name evidence="4" type="ORF">ACFP3T_08395</name>
</gene>
<dbReference type="SMART" id="SM00382">
    <property type="entry name" value="AAA"/>
    <property type="match status" value="1"/>
</dbReference>
<evidence type="ECO:0000256" key="1">
    <source>
        <dbReference type="ARBA" id="ARBA00022741"/>
    </source>
</evidence>
<dbReference type="PANTHER" id="PTHR43038">
    <property type="entry name" value="ATP-BINDING CASSETTE, SUB-FAMILY H, MEMBER 1"/>
    <property type="match status" value="1"/>
</dbReference>
<dbReference type="PROSITE" id="PS00211">
    <property type="entry name" value="ABC_TRANSPORTER_1"/>
    <property type="match status" value="1"/>
</dbReference>
<organism evidence="4 5">
    <name type="scientific">Lactiplantibacillus dongliensis</name>
    <dbReference type="NCBI Taxonomy" id="2559919"/>
    <lineage>
        <taxon>Bacteria</taxon>
        <taxon>Bacillati</taxon>
        <taxon>Bacillota</taxon>
        <taxon>Bacilli</taxon>
        <taxon>Lactobacillales</taxon>
        <taxon>Lactobacillaceae</taxon>
        <taxon>Lactiplantibacillus</taxon>
    </lineage>
</organism>
<sequence length="240" mass="26017">MGQAMIDLQHLAKQFGHQTVLKDINLTVNPGEIVGLIGPSGAGKSTVIKVALGMEVASGGSAKVFDTTMPNRELLGRIGYMAQTDALYDALSGRENLKFYGLMKGLAKREINREVDYVAKVVDLTADLNKRVAGYSGGMMRRLSLAIALMGKPDLLILDEPTVGIDPALRRQIWAELGRIRDEGRSILITTHVMDEAELCDRVALLLAGKVMALDTPAALKQHYQVATIEDVFLKAEGVD</sequence>
<dbReference type="RefSeq" id="WP_137640885.1">
    <property type="nucleotide sequence ID" value="NZ_BJDK01000032.1"/>
</dbReference>